<protein>
    <recommendedName>
        <fullName evidence="3">RNA polymerase sigma-54 factor RpoN</fullName>
    </recommendedName>
</protein>
<gene>
    <name evidence="1" type="ORF">NBRC111894_2867</name>
</gene>
<evidence type="ECO:0008006" key="3">
    <source>
        <dbReference type="Google" id="ProtNLM"/>
    </source>
</evidence>
<dbReference type="GO" id="GO:0016987">
    <property type="term" value="F:sigma factor activity"/>
    <property type="evidence" value="ECO:0007669"/>
    <property type="project" value="InterPro"/>
</dbReference>
<accession>A0A4Y1ZEB4</accession>
<reference evidence="1 2" key="1">
    <citation type="submission" date="2017-11" db="EMBL/GenBank/DDBJ databases">
        <title>Draft Genome Sequence of Sporolactobacillus inulinus NBRC 111894 Isolated from Koso, a Japanese Sugar-Vegetable Fermented Beverage.</title>
        <authorList>
            <person name="Chiou T.Y."/>
            <person name="Oshima K."/>
            <person name="Suda W."/>
            <person name="Hattori M."/>
            <person name="Takahashi T."/>
        </authorList>
    </citation>
    <scope>NUCLEOTIDE SEQUENCE [LARGE SCALE GENOMIC DNA]</scope>
    <source>
        <strain evidence="1 2">NBRC111894</strain>
    </source>
</reference>
<comment type="caution">
    <text evidence="1">The sequence shown here is derived from an EMBL/GenBank/DDBJ whole genome shotgun (WGS) entry which is preliminary data.</text>
</comment>
<dbReference type="RefSeq" id="WP_262392952.1">
    <property type="nucleotide sequence ID" value="NZ_BEXB01000024.1"/>
</dbReference>
<sequence>MGLALVQRQALKLKMTPALYQSVAVLQCNNEELAHLIREKALENPLLNVADSDFHRDDLFSFKGSSMTKSTSDVIAETTAQSIDFRERLHRESIRCVWNLPVSKQPIC</sequence>
<dbReference type="AlphaFoldDB" id="A0A4Y1ZEB4"/>
<evidence type="ECO:0000313" key="1">
    <source>
        <dbReference type="EMBL" id="GAY77313.1"/>
    </source>
</evidence>
<name>A0A4Y1ZEB4_9BACL</name>
<dbReference type="Pfam" id="PF00309">
    <property type="entry name" value="Sigma54_AID"/>
    <property type="match status" value="1"/>
</dbReference>
<dbReference type="Proteomes" id="UP000319716">
    <property type="component" value="Unassembled WGS sequence"/>
</dbReference>
<dbReference type="InterPro" id="IPR000394">
    <property type="entry name" value="RNA_pol_sigma_54"/>
</dbReference>
<dbReference type="EMBL" id="BEXB01000024">
    <property type="protein sequence ID" value="GAY77313.1"/>
    <property type="molecule type" value="Genomic_DNA"/>
</dbReference>
<evidence type="ECO:0000313" key="2">
    <source>
        <dbReference type="Proteomes" id="UP000319716"/>
    </source>
</evidence>
<proteinExistence type="predicted"/>
<organism evidence="1 2">
    <name type="scientific">Sporolactobacillus inulinus</name>
    <dbReference type="NCBI Taxonomy" id="2078"/>
    <lineage>
        <taxon>Bacteria</taxon>
        <taxon>Bacillati</taxon>
        <taxon>Bacillota</taxon>
        <taxon>Bacilli</taxon>
        <taxon>Bacillales</taxon>
        <taxon>Sporolactobacillaceae</taxon>
        <taxon>Sporolactobacillus</taxon>
    </lineage>
</organism>
<dbReference type="GO" id="GO:0001216">
    <property type="term" value="F:DNA-binding transcription activator activity"/>
    <property type="evidence" value="ECO:0007669"/>
    <property type="project" value="InterPro"/>
</dbReference>